<comment type="caution">
    <text evidence="2">The sequence shown here is derived from an EMBL/GenBank/DDBJ whole genome shotgun (WGS) entry which is preliminary data.</text>
</comment>
<evidence type="ECO:0008006" key="4">
    <source>
        <dbReference type="Google" id="ProtNLM"/>
    </source>
</evidence>
<feature type="transmembrane region" description="Helical" evidence="1">
    <location>
        <begin position="34"/>
        <end position="54"/>
    </location>
</feature>
<dbReference type="Proteomes" id="UP001234178">
    <property type="component" value="Unassembled WGS sequence"/>
</dbReference>
<organism evidence="2 3">
    <name type="scientific">Daphnia magna</name>
    <dbReference type="NCBI Taxonomy" id="35525"/>
    <lineage>
        <taxon>Eukaryota</taxon>
        <taxon>Metazoa</taxon>
        <taxon>Ecdysozoa</taxon>
        <taxon>Arthropoda</taxon>
        <taxon>Crustacea</taxon>
        <taxon>Branchiopoda</taxon>
        <taxon>Diplostraca</taxon>
        <taxon>Cladocera</taxon>
        <taxon>Anomopoda</taxon>
        <taxon>Daphniidae</taxon>
        <taxon>Daphnia</taxon>
    </lineage>
</organism>
<gene>
    <name evidence="2" type="ORF">OUZ56_015910</name>
</gene>
<evidence type="ECO:0000313" key="2">
    <source>
        <dbReference type="EMBL" id="KAK4026886.1"/>
    </source>
</evidence>
<dbReference type="EMBL" id="JAOYFB010000038">
    <property type="protein sequence ID" value="KAK4026886.1"/>
    <property type="molecule type" value="Genomic_DNA"/>
</dbReference>
<keyword evidence="1" id="KW-0472">Membrane</keyword>
<sequence>MEVVDLLRKKWTVSKDDDSAQCALAKIECLRSHLLVLIITTFVICCPLDVLSFLRVARRGRGSDICYLFSVISSYRQHLAFNAFSGLINSSATNKMRSYPATIQIPVK</sequence>
<evidence type="ECO:0000313" key="3">
    <source>
        <dbReference type="Proteomes" id="UP001234178"/>
    </source>
</evidence>
<reference evidence="2 3" key="1">
    <citation type="journal article" date="2023" name="Nucleic Acids Res.">
        <title>The hologenome of Daphnia magna reveals possible DNA methylation and microbiome-mediated evolution of the host genome.</title>
        <authorList>
            <person name="Chaturvedi A."/>
            <person name="Li X."/>
            <person name="Dhandapani V."/>
            <person name="Marshall H."/>
            <person name="Kissane S."/>
            <person name="Cuenca-Cambronero M."/>
            <person name="Asole G."/>
            <person name="Calvet F."/>
            <person name="Ruiz-Romero M."/>
            <person name="Marangio P."/>
            <person name="Guigo R."/>
            <person name="Rago D."/>
            <person name="Mirbahai L."/>
            <person name="Eastwood N."/>
            <person name="Colbourne J.K."/>
            <person name="Zhou J."/>
            <person name="Mallon E."/>
            <person name="Orsini L."/>
        </authorList>
    </citation>
    <scope>NUCLEOTIDE SEQUENCE [LARGE SCALE GENOMIC DNA]</scope>
    <source>
        <strain evidence="2">LRV0_1</strain>
    </source>
</reference>
<protein>
    <recommendedName>
        <fullName evidence="4">G-protein coupled receptors family 1 profile domain-containing protein</fullName>
    </recommendedName>
</protein>
<name>A0ABR0AP38_9CRUS</name>
<keyword evidence="1" id="KW-0812">Transmembrane</keyword>
<proteinExistence type="predicted"/>
<accession>A0ABR0AP38</accession>
<evidence type="ECO:0000256" key="1">
    <source>
        <dbReference type="SAM" id="Phobius"/>
    </source>
</evidence>
<keyword evidence="3" id="KW-1185">Reference proteome</keyword>
<keyword evidence="1" id="KW-1133">Transmembrane helix</keyword>